<proteinExistence type="predicted"/>
<feature type="transmembrane region" description="Helical" evidence="1">
    <location>
        <begin position="119"/>
        <end position="141"/>
    </location>
</feature>
<dbReference type="HOGENOM" id="CLU_060549_3_0_1"/>
<feature type="transmembrane region" description="Helical" evidence="1">
    <location>
        <begin position="84"/>
        <end position="107"/>
    </location>
</feature>
<accession>A0A0D0BL60</accession>
<keyword evidence="1" id="KW-1133">Transmembrane helix</keyword>
<dbReference type="EMBL" id="KN834806">
    <property type="protein sequence ID" value="KIK55466.1"/>
    <property type="molecule type" value="Genomic_DNA"/>
</dbReference>
<keyword evidence="1" id="KW-0472">Membrane</keyword>
<evidence type="ECO:0000313" key="2">
    <source>
        <dbReference type="EMBL" id="KIK55466.1"/>
    </source>
</evidence>
<organism evidence="2 3">
    <name type="scientific">Collybiopsis luxurians FD-317 M1</name>
    <dbReference type="NCBI Taxonomy" id="944289"/>
    <lineage>
        <taxon>Eukaryota</taxon>
        <taxon>Fungi</taxon>
        <taxon>Dikarya</taxon>
        <taxon>Basidiomycota</taxon>
        <taxon>Agaricomycotina</taxon>
        <taxon>Agaricomycetes</taxon>
        <taxon>Agaricomycetidae</taxon>
        <taxon>Agaricales</taxon>
        <taxon>Marasmiineae</taxon>
        <taxon>Omphalotaceae</taxon>
        <taxon>Collybiopsis</taxon>
        <taxon>Collybiopsis luxurians</taxon>
    </lineage>
</organism>
<dbReference type="OrthoDB" id="3038990at2759"/>
<evidence type="ECO:0000313" key="3">
    <source>
        <dbReference type="Proteomes" id="UP000053593"/>
    </source>
</evidence>
<dbReference type="AlphaFoldDB" id="A0A0D0BL60"/>
<gene>
    <name evidence="2" type="ORF">GYMLUDRAFT_112062</name>
</gene>
<feature type="non-terminal residue" evidence="2">
    <location>
        <position position="278"/>
    </location>
</feature>
<keyword evidence="1" id="KW-0812">Transmembrane</keyword>
<feature type="transmembrane region" description="Helical" evidence="1">
    <location>
        <begin position="20"/>
        <end position="39"/>
    </location>
</feature>
<sequence>NPDTPLAFLPPEYANQVEVARYIGAVTFGAYIWDIAANLSSDYKLLFKRRIYYPTIVYYSSRVFTLGYIIACFVFEVGRVSNCQALMIALGACNTLSQSSTAMLFLLRARAVWQDNKYVKTFLTILWLGVLGGTTTVPIGLSGVHVGPTLQCIAKSVPEYEEASPISVLIFDTFIFFTIAYRILVNIWDQEEKGVHFQAFFGLRTSLPDLSRALLVGGQKYYLLALVWSIAVIVLGALPGISPVYKSMCTIPQFATNSAMACLVFRQIKFGLTEADGT</sequence>
<feature type="non-terminal residue" evidence="2">
    <location>
        <position position="1"/>
    </location>
</feature>
<protein>
    <submittedName>
        <fullName evidence="2">Unplaced genomic scaffold GYMLUscaffold_58, whole genome shotgun sequence</fullName>
    </submittedName>
</protein>
<feature type="transmembrane region" description="Helical" evidence="1">
    <location>
        <begin position="221"/>
        <end position="241"/>
    </location>
</feature>
<reference evidence="2 3" key="1">
    <citation type="submission" date="2014-04" db="EMBL/GenBank/DDBJ databases">
        <title>Evolutionary Origins and Diversification of the Mycorrhizal Mutualists.</title>
        <authorList>
            <consortium name="DOE Joint Genome Institute"/>
            <consortium name="Mycorrhizal Genomics Consortium"/>
            <person name="Kohler A."/>
            <person name="Kuo A."/>
            <person name="Nagy L.G."/>
            <person name="Floudas D."/>
            <person name="Copeland A."/>
            <person name="Barry K.W."/>
            <person name="Cichocki N."/>
            <person name="Veneault-Fourrey C."/>
            <person name="LaButti K."/>
            <person name="Lindquist E.A."/>
            <person name="Lipzen A."/>
            <person name="Lundell T."/>
            <person name="Morin E."/>
            <person name="Murat C."/>
            <person name="Riley R."/>
            <person name="Ohm R."/>
            <person name="Sun H."/>
            <person name="Tunlid A."/>
            <person name="Henrissat B."/>
            <person name="Grigoriev I.V."/>
            <person name="Hibbett D.S."/>
            <person name="Martin F."/>
        </authorList>
    </citation>
    <scope>NUCLEOTIDE SEQUENCE [LARGE SCALE GENOMIC DNA]</scope>
    <source>
        <strain evidence="2 3">FD-317 M1</strain>
    </source>
</reference>
<keyword evidence="3" id="KW-1185">Reference proteome</keyword>
<dbReference type="Proteomes" id="UP000053593">
    <property type="component" value="Unassembled WGS sequence"/>
</dbReference>
<evidence type="ECO:0000256" key="1">
    <source>
        <dbReference type="SAM" id="Phobius"/>
    </source>
</evidence>
<feature type="transmembrane region" description="Helical" evidence="1">
    <location>
        <begin position="51"/>
        <end position="78"/>
    </location>
</feature>
<feature type="transmembrane region" description="Helical" evidence="1">
    <location>
        <begin position="166"/>
        <end position="184"/>
    </location>
</feature>
<name>A0A0D0BL60_9AGAR</name>